<protein>
    <submittedName>
        <fullName evidence="2">Uncharacterized protein</fullName>
    </submittedName>
</protein>
<evidence type="ECO:0000313" key="6">
    <source>
        <dbReference type="Proteomes" id="UP000664702"/>
    </source>
</evidence>
<dbReference type="EMBL" id="JACBFH010000001">
    <property type="protein sequence ID" value="NYY93921.1"/>
    <property type="molecule type" value="Genomic_DNA"/>
</dbReference>
<evidence type="ECO:0000313" key="5">
    <source>
        <dbReference type="Proteomes" id="UP000564836"/>
    </source>
</evidence>
<evidence type="ECO:0000313" key="4">
    <source>
        <dbReference type="EMBL" id="UGX90180.1"/>
    </source>
</evidence>
<dbReference type="EMBL" id="CP088280">
    <property type="protein sequence ID" value="UGX90180.1"/>
    <property type="molecule type" value="Genomic_DNA"/>
</dbReference>
<accession>A0A7Z0QGC6</accession>
<dbReference type="Proteomes" id="UP000664702">
    <property type="component" value="Chromosome"/>
</dbReference>
<reference evidence="5 6" key="4">
    <citation type="journal article" date="2022" name="Int. J. Syst. Evol. Microbiol.">
        <title>Strains of Bradyrhizobium barranii sp. nov. associated with legumes native to Canada are symbionts of soybeans and belong to different subspecies (subsp. barranii subsp. nov. and subsp. apii subsp. nov.) and symbiovars (sv. glycinearum and sv. septentrionale).</title>
        <authorList>
            <person name="Bromfield E.S.P."/>
            <person name="Cloutier S."/>
            <person name="Wasai-Hara S."/>
            <person name="Minamisawa K."/>
        </authorList>
    </citation>
    <scope>NUCLEOTIDE SEQUENCE [LARGE SCALE GENOMIC DNA]</scope>
    <source>
        <strain evidence="3 6">144S4</strain>
        <strain evidence="4 5">323S2</strain>
    </source>
</reference>
<name>A0A7Z0QGC6_9BRAD</name>
<dbReference type="RefSeq" id="WP_166094525.1">
    <property type="nucleotide sequence ID" value="NZ_CP086136.1"/>
</dbReference>
<evidence type="ECO:0000313" key="2">
    <source>
        <dbReference type="EMBL" id="NYY93921.1"/>
    </source>
</evidence>
<reference evidence="2" key="2">
    <citation type="submission" date="2020-06" db="EMBL/GenBank/DDBJ databases">
        <title>Whole Genome Sequence of Bradyrhizobium sp. Strain 323S2.</title>
        <authorList>
            <person name="Bromfield E.S.P."/>
        </authorList>
    </citation>
    <scope>NUCLEOTIDE SEQUENCE [LARGE SCALE GENOMIC DNA]</scope>
    <source>
        <strain evidence="2">323S2</strain>
    </source>
</reference>
<reference evidence="1" key="3">
    <citation type="submission" date="2021-03" db="EMBL/GenBank/DDBJ databases">
        <title>Whole Genome Sequence of Bradyrhizobium sp. Strain 144S4.</title>
        <authorList>
            <person name="Bromfield E.S.P."/>
            <person name="Cloutier S."/>
        </authorList>
    </citation>
    <scope>NUCLEOTIDE SEQUENCE [LARGE SCALE GENOMIC DNA]</scope>
    <source>
        <strain evidence="1">144S4</strain>
    </source>
</reference>
<dbReference type="EMBL" id="JAGEMI010000001">
    <property type="protein sequence ID" value="MBO1863699.1"/>
    <property type="molecule type" value="Genomic_DNA"/>
</dbReference>
<reference evidence="4 5" key="1">
    <citation type="journal article" date="2017" name="Syst. Appl. Microbiol.">
        <title>Soybeans inoculated with root zone soils of Canadian native legumes harbour diverse and novel Bradyrhizobium spp. that possess agricultural potential.</title>
        <authorList>
            <person name="Bromfield E.S.P."/>
            <person name="Cloutier S."/>
            <person name="Tambong J.T."/>
            <person name="Tran Thi T.V."/>
        </authorList>
    </citation>
    <scope>NUCLEOTIDE SEQUENCE [LARGE SCALE GENOMIC DNA]</scope>
    <source>
        <strain evidence="4 5">323S2</strain>
    </source>
</reference>
<sequence>MRRLVFVIALLAVATAGISASFAAVRHAKTLTFSERFAPALELMAQR</sequence>
<dbReference type="Proteomes" id="UP000564836">
    <property type="component" value="Chromosome"/>
</dbReference>
<dbReference type="AlphaFoldDB" id="A0A7Z0QGC6"/>
<dbReference type="KEGG" id="bban:J4G43_021030"/>
<dbReference type="EMBL" id="CP086136">
    <property type="protein sequence ID" value="UEM16477.1"/>
    <property type="molecule type" value="Genomic_DNA"/>
</dbReference>
<evidence type="ECO:0000313" key="1">
    <source>
        <dbReference type="EMBL" id="MBO1863699.1"/>
    </source>
</evidence>
<evidence type="ECO:0000313" key="3">
    <source>
        <dbReference type="EMBL" id="UEM16477.1"/>
    </source>
</evidence>
<proteinExistence type="predicted"/>
<gene>
    <name evidence="4" type="ORF">G6321_00030555</name>
    <name evidence="2" type="ORF">G6321_37710</name>
    <name evidence="3" type="ORF">J4G43_021030</name>
    <name evidence="1" type="ORF">J4G43_23095</name>
</gene>
<organism evidence="2">
    <name type="scientific">Bradyrhizobium barranii subsp. barranii</name>
    <dbReference type="NCBI Taxonomy" id="2823807"/>
    <lineage>
        <taxon>Bacteria</taxon>
        <taxon>Pseudomonadati</taxon>
        <taxon>Pseudomonadota</taxon>
        <taxon>Alphaproteobacteria</taxon>
        <taxon>Hyphomicrobiales</taxon>
        <taxon>Nitrobacteraceae</taxon>
        <taxon>Bradyrhizobium</taxon>
        <taxon>Bradyrhizobium barranii</taxon>
    </lineage>
</organism>